<name>A0A9D1D063_9FIRM</name>
<feature type="domain" description="Ryanodine receptor Ryr" evidence="1">
    <location>
        <begin position="12"/>
        <end position="82"/>
    </location>
</feature>
<gene>
    <name evidence="2" type="ORF">IAB26_03930</name>
</gene>
<reference evidence="2" key="2">
    <citation type="journal article" date="2021" name="PeerJ">
        <title>Extensive microbial diversity within the chicken gut microbiome revealed by metagenomics and culture.</title>
        <authorList>
            <person name="Gilroy R."/>
            <person name="Ravi A."/>
            <person name="Getino M."/>
            <person name="Pursley I."/>
            <person name="Horton D.L."/>
            <person name="Alikhan N.F."/>
            <person name="Baker D."/>
            <person name="Gharbi K."/>
            <person name="Hall N."/>
            <person name="Watson M."/>
            <person name="Adriaenssens E.M."/>
            <person name="Foster-Nyarko E."/>
            <person name="Jarju S."/>
            <person name="Secka A."/>
            <person name="Antonio M."/>
            <person name="Oren A."/>
            <person name="Chaudhuri R.R."/>
            <person name="La Ragione R."/>
            <person name="Hildebrand F."/>
            <person name="Pallen M.J."/>
        </authorList>
    </citation>
    <scope>NUCLEOTIDE SEQUENCE</scope>
    <source>
        <strain evidence="2">ChiSjej3B21-11622</strain>
    </source>
</reference>
<dbReference type="GO" id="GO:0034704">
    <property type="term" value="C:calcium channel complex"/>
    <property type="evidence" value="ECO:0007669"/>
    <property type="project" value="TreeGrafter"/>
</dbReference>
<evidence type="ECO:0000259" key="1">
    <source>
        <dbReference type="Pfam" id="PF02026"/>
    </source>
</evidence>
<sequence>MGIGSKVSERDIEFIAKGVHEAWQQERTRQGWKYGETTDRARKTHESMIPYEDLTEDEKDLDRRTVKQVIEMLVSLGYRIEK</sequence>
<organism evidence="2 3">
    <name type="scientific">Candidatus Limivivens merdigallinarum</name>
    <dbReference type="NCBI Taxonomy" id="2840859"/>
    <lineage>
        <taxon>Bacteria</taxon>
        <taxon>Bacillati</taxon>
        <taxon>Bacillota</taxon>
        <taxon>Clostridia</taxon>
        <taxon>Lachnospirales</taxon>
        <taxon>Lachnospiraceae</taxon>
        <taxon>Lachnospiraceae incertae sedis</taxon>
        <taxon>Candidatus Limivivens</taxon>
    </lineage>
</organism>
<dbReference type="Pfam" id="PF02026">
    <property type="entry name" value="RyR"/>
    <property type="match status" value="1"/>
</dbReference>
<reference evidence="2" key="1">
    <citation type="submission" date="2020-10" db="EMBL/GenBank/DDBJ databases">
        <authorList>
            <person name="Gilroy R."/>
        </authorList>
    </citation>
    <scope>NUCLEOTIDE SEQUENCE</scope>
    <source>
        <strain evidence="2">ChiSjej3B21-11622</strain>
    </source>
</reference>
<dbReference type="PANTHER" id="PTHR46399:SF8">
    <property type="entry name" value="B30.2_SPRY DOMAIN-CONTAINING PROTEIN"/>
    <property type="match status" value="1"/>
</dbReference>
<dbReference type="GO" id="GO:0014808">
    <property type="term" value="P:release of sequestered calcium ion into cytosol by sarcoplasmic reticulum"/>
    <property type="evidence" value="ECO:0007669"/>
    <property type="project" value="TreeGrafter"/>
</dbReference>
<comment type="caution">
    <text evidence="2">The sequence shown here is derived from an EMBL/GenBank/DDBJ whole genome shotgun (WGS) entry which is preliminary data.</text>
</comment>
<accession>A0A9D1D063</accession>
<evidence type="ECO:0000313" key="2">
    <source>
        <dbReference type="EMBL" id="HIQ95692.1"/>
    </source>
</evidence>
<dbReference type="InterPro" id="IPR015925">
    <property type="entry name" value="Ryanodine_IP3_receptor"/>
</dbReference>
<dbReference type="GO" id="GO:0005219">
    <property type="term" value="F:ryanodine-sensitive calcium-release channel activity"/>
    <property type="evidence" value="ECO:0007669"/>
    <property type="project" value="TreeGrafter"/>
</dbReference>
<dbReference type="PANTHER" id="PTHR46399">
    <property type="entry name" value="B30.2/SPRY DOMAIN-CONTAINING PROTEIN"/>
    <property type="match status" value="1"/>
</dbReference>
<proteinExistence type="predicted"/>
<dbReference type="Gene3D" id="6.20.350.10">
    <property type="match status" value="1"/>
</dbReference>
<keyword evidence="2" id="KW-0675">Receptor</keyword>
<dbReference type="AlphaFoldDB" id="A0A9D1D063"/>
<dbReference type="Proteomes" id="UP000886886">
    <property type="component" value="Unassembled WGS sequence"/>
</dbReference>
<protein>
    <submittedName>
        <fullName evidence="2">Ryanodine receptor Ryr</fullName>
    </submittedName>
</protein>
<dbReference type="EMBL" id="DVFT01000055">
    <property type="protein sequence ID" value="HIQ95692.1"/>
    <property type="molecule type" value="Genomic_DNA"/>
</dbReference>
<dbReference type="InterPro" id="IPR003032">
    <property type="entry name" value="Ryanodine_rcpt"/>
</dbReference>
<evidence type="ECO:0000313" key="3">
    <source>
        <dbReference type="Proteomes" id="UP000886886"/>
    </source>
</evidence>